<evidence type="ECO:0008006" key="5">
    <source>
        <dbReference type="Google" id="ProtNLM"/>
    </source>
</evidence>
<dbReference type="InterPro" id="IPR029063">
    <property type="entry name" value="SAM-dependent_MTases_sf"/>
</dbReference>
<dbReference type="NCBIfam" id="NF037959">
    <property type="entry name" value="MFS_SpdSyn"/>
    <property type="match status" value="1"/>
</dbReference>
<evidence type="ECO:0000256" key="1">
    <source>
        <dbReference type="SAM" id="MobiDB-lite"/>
    </source>
</evidence>
<keyword evidence="2" id="KW-0812">Transmembrane</keyword>
<feature type="region of interest" description="Disordered" evidence="1">
    <location>
        <begin position="1"/>
        <end position="24"/>
    </location>
</feature>
<keyword evidence="4" id="KW-1185">Reference proteome</keyword>
<feature type="compositionally biased region" description="Low complexity" evidence="1">
    <location>
        <begin position="1"/>
        <end position="16"/>
    </location>
</feature>
<dbReference type="Proteomes" id="UP001642502">
    <property type="component" value="Unassembled WGS sequence"/>
</dbReference>
<evidence type="ECO:0000313" key="4">
    <source>
        <dbReference type="Proteomes" id="UP001642502"/>
    </source>
</evidence>
<feature type="transmembrane region" description="Helical" evidence="2">
    <location>
        <begin position="88"/>
        <end position="105"/>
    </location>
</feature>
<feature type="transmembrane region" description="Helical" evidence="2">
    <location>
        <begin position="54"/>
        <end position="76"/>
    </location>
</feature>
<keyword evidence="2" id="KW-0472">Membrane</keyword>
<protein>
    <recommendedName>
        <fullName evidence="5">Spermine/spermidine synthase</fullName>
    </recommendedName>
</protein>
<name>A0ABP0E5B6_9PEZI</name>
<gene>
    <name evidence="3" type="ORF">SEPCBS119000_006279</name>
</gene>
<organism evidence="3 4">
    <name type="scientific">Sporothrix epigloea</name>
    <dbReference type="NCBI Taxonomy" id="1892477"/>
    <lineage>
        <taxon>Eukaryota</taxon>
        <taxon>Fungi</taxon>
        <taxon>Dikarya</taxon>
        <taxon>Ascomycota</taxon>
        <taxon>Pezizomycotina</taxon>
        <taxon>Sordariomycetes</taxon>
        <taxon>Sordariomycetidae</taxon>
        <taxon>Ophiostomatales</taxon>
        <taxon>Ophiostomataceae</taxon>
        <taxon>Sporothrix</taxon>
    </lineage>
</organism>
<dbReference type="Gene3D" id="3.40.50.150">
    <property type="entry name" value="Vaccinia Virus protein VP39"/>
    <property type="match status" value="1"/>
</dbReference>
<proteinExistence type="predicted"/>
<dbReference type="EMBL" id="CAWUON010000152">
    <property type="protein sequence ID" value="CAK7274647.1"/>
    <property type="molecule type" value="Genomic_DNA"/>
</dbReference>
<dbReference type="SUPFAM" id="SSF53335">
    <property type="entry name" value="S-adenosyl-L-methionine-dependent methyltransferases"/>
    <property type="match status" value="1"/>
</dbReference>
<comment type="caution">
    <text evidence="3">The sequence shown here is derived from an EMBL/GenBank/DDBJ whole genome shotgun (WGS) entry which is preliminary data.</text>
</comment>
<evidence type="ECO:0000256" key="2">
    <source>
        <dbReference type="SAM" id="Phobius"/>
    </source>
</evidence>
<reference evidence="3 4" key="1">
    <citation type="submission" date="2024-01" db="EMBL/GenBank/DDBJ databases">
        <authorList>
            <person name="Allen C."/>
            <person name="Tagirdzhanova G."/>
        </authorList>
    </citation>
    <scope>NUCLEOTIDE SEQUENCE [LARGE SCALE GENOMIC DNA]</scope>
    <source>
        <strain evidence="3 4">CBS 119000</strain>
    </source>
</reference>
<keyword evidence="2" id="KW-1133">Transmembrane helix</keyword>
<evidence type="ECO:0000313" key="3">
    <source>
        <dbReference type="EMBL" id="CAK7274647.1"/>
    </source>
</evidence>
<sequence length="610" mass="66309">MPPKPAAACNAPPVNAQSNDFTSTSQDFERDLTSLAGRARGATRARVVRRAAIAYGRIVLLLTLAAASANASVAALSPVFGAIPAGRWHFALVASALFTGWSSNLHLQRLLPPHRPLAIFLPLLAAYVPAVQYVLSSGGASISTLAGPRWGPVVIEALTLFPLLAATAACVATEFESATGIDEVVPLPRWIGDALPGIGSWAVFRLAESVTVFTEITLSAPKVVAWLTTRVASQLALATAYCIVSRPSRLWMYAVPAILHAMLLNSHLAGSPWALALNNRALQSDGWVVLDRRESITGYVSVIENLSQGFRVLRCDHSLLGGEWTRFPANPVAEPVYGVFVMLEAVRLVNVPDKTIRDADASCLVVGLGIGTAPAAFVAHGIDTTVVELDPVVHEFASRYFHLPANHKAVLEDAVSYTDRLVAEQSVDLNRSGLATGRFDYIVHDVFTGGAEPIPLFTLEFLQNLHALLKPSGVIAINYAGDLALTPIKAVMLTIRAVFPACRIFREHERRNSDGPDFTNCIVFCIKQGKRDADITFRAPLEADLLRSNVRKQFLMPKYEVFDADFRSTEDARIVRRNDTAQLTKHHAESALGHWAVMRQVVPAKVWELW</sequence>
<feature type="transmembrane region" description="Helical" evidence="2">
    <location>
        <begin position="117"/>
        <end position="135"/>
    </location>
</feature>
<accession>A0ABP0E5B6</accession>